<feature type="domain" description="SHSP" evidence="4">
    <location>
        <begin position="56"/>
        <end position="167"/>
    </location>
</feature>
<dbReference type="InterPro" id="IPR008978">
    <property type="entry name" value="HSP20-like_chaperone"/>
</dbReference>
<dbReference type="InterPro" id="IPR002068">
    <property type="entry name" value="A-crystallin/Hsp20_dom"/>
</dbReference>
<dbReference type="RefSeq" id="WP_284340524.1">
    <property type="nucleotide sequence ID" value="NZ_BSNS01000011.1"/>
</dbReference>
<evidence type="ECO:0000256" key="3">
    <source>
        <dbReference type="RuleBase" id="RU003616"/>
    </source>
</evidence>
<evidence type="ECO:0000256" key="2">
    <source>
        <dbReference type="PROSITE-ProRule" id="PRU00285"/>
    </source>
</evidence>
<organism evidence="5 6">
    <name type="scientific">Devosia nitrariae</name>
    <dbReference type="NCBI Taxonomy" id="2071872"/>
    <lineage>
        <taxon>Bacteria</taxon>
        <taxon>Pseudomonadati</taxon>
        <taxon>Pseudomonadota</taxon>
        <taxon>Alphaproteobacteria</taxon>
        <taxon>Hyphomicrobiales</taxon>
        <taxon>Devosiaceae</taxon>
        <taxon>Devosia</taxon>
    </lineage>
</organism>
<dbReference type="CDD" id="cd06464">
    <property type="entry name" value="ACD_sHsps-like"/>
    <property type="match status" value="1"/>
</dbReference>
<dbReference type="Proteomes" id="UP001156691">
    <property type="component" value="Unassembled WGS sequence"/>
</dbReference>
<evidence type="ECO:0000313" key="5">
    <source>
        <dbReference type="EMBL" id="GLQ55086.1"/>
    </source>
</evidence>
<comment type="caution">
    <text evidence="5">The sequence shown here is derived from an EMBL/GenBank/DDBJ whole genome shotgun (WGS) entry which is preliminary data.</text>
</comment>
<dbReference type="SUPFAM" id="SSF49764">
    <property type="entry name" value="HSP20-like chaperones"/>
    <property type="match status" value="1"/>
</dbReference>
<dbReference type="Gene3D" id="2.60.40.790">
    <property type="match status" value="1"/>
</dbReference>
<evidence type="ECO:0000256" key="1">
    <source>
        <dbReference type="ARBA" id="ARBA00023016"/>
    </source>
</evidence>
<dbReference type="EMBL" id="BSNS01000011">
    <property type="protein sequence ID" value="GLQ55086.1"/>
    <property type="molecule type" value="Genomic_DNA"/>
</dbReference>
<dbReference type="PANTHER" id="PTHR46733:SF4">
    <property type="entry name" value="HEAT SHOCK PROTEIN 21, CHLOROPLASTIC"/>
    <property type="match status" value="1"/>
</dbReference>
<dbReference type="PANTHER" id="PTHR46733">
    <property type="entry name" value="26.5 KDA HEAT SHOCK PROTEIN, MITOCHONDRIAL"/>
    <property type="match status" value="1"/>
</dbReference>
<evidence type="ECO:0000313" key="6">
    <source>
        <dbReference type="Proteomes" id="UP001156691"/>
    </source>
</evidence>
<accession>A0ABQ5W584</accession>
<keyword evidence="6" id="KW-1185">Reference proteome</keyword>
<name>A0ABQ5W584_9HYPH</name>
<sequence>MRMRDLIPRNRSGGRGLSIYGNEGSDPLLSLHREMDRLFDDALRGFGSRFSDLTPFSGEGGWPSLEISETDTELRVTAEIPGLEEKDVEILLDNDMLTLRGEKRSEAEDKAKQFSERYYGRFERRIPLGYEVEADKVDARFNNGVLTITLPKSAQAQSRAKRIEIEH</sequence>
<proteinExistence type="inferred from homology"/>
<evidence type="ECO:0000259" key="4">
    <source>
        <dbReference type="PROSITE" id="PS01031"/>
    </source>
</evidence>
<dbReference type="Pfam" id="PF00011">
    <property type="entry name" value="HSP20"/>
    <property type="match status" value="1"/>
</dbReference>
<protein>
    <submittedName>
        <fullName evidence="5">Heat-shock protein Hsp20</fullName>
    </submittedName>
</protein>
<gene>
    <name evidence="5" type="ORF">GCM10010862_23450</name>
</gene>
<keyword evidence="1" id="KW-0346">Stress response</keyword>
<dbReference type="InterPro" id="IPR044587">
    <property type="entry name" value="HSP21-like"/>
</dbReference>
<reference evidence="6" key="1">
    <citation type="journal article" date="2019" name="Int. J. Syst. Evol. Microbiol.">
        <title>The Global Catalogue of Microorganisms (GCM) 10K type strain sequencing project: providing services to taxonomists for standard genome sequencing and annotation.</title>
        <authorList>
            <consortium name="The Broad Institute Genomics Platform"/>
            <consortium name="The Broad Institute Genome Sequencing Center for Infectious Disease"/>
            <person name="Wu L."/>
            <person name="Ma J."/>
        </authorList>
    </citation>
    <scope>NUCLEOTIDE SEQUENCE [LARGE SCALE GENOMIC DNA]</scope>
    <source>
        <strain evidence="6">NBRC 112416</strain>
    </source>
</reference>
<dbReference type="PROSITE" id="PS01031">
    <property type="entry name" value="SHSP"/>
    <property type="match status" value="1"/>
</dbReference>
<comment type="similarity">
    <text evidence="2 3">Belongs to the small heat shock protein (HSP20) family.</text>
</comment>